<accession>A0A5B0X200</accession>
<dbReference type="InterPro" id="IPR021300">
    <property type="entry name" value="Integr_conj_element_PFL4695"/>
</dbReference>
<organism evidence="1 2">
    <name type="scientific">Pseudohalioglobus sediminis</name>
    <dbReference type="NCBI Taxonomy" id="2606449"/>
    <lineage>
        <taxon>Bacteria</taxon>
        <taxon>Pseudomonadati</taxon>
        <taxon>Pseudomonadota</taxon>
        <taxon>Gammaproteobacteria</taxon>
        <taxon>Cellvibrionales</taxon>
        <taxon>Halieaceae</taxon>
        <taxon>Pseudohalioglobus</taxon>
    </lineage>
</organism>
<keyword evidence="2" id="KW-1185">Reference proteome</keyword>
<dbReference type="Proteomes" id="UP000323708">
    <property type="component" value="Unassembled WGS sequence"/>
</dbReference>
<dbReference type="EMBL" id="VTUX01000003">
    <property type="protein sequence ID" value="KAA1192725.1"/>
    <property type="molecule type" value="Genomic_DNA"/>
</dbReference>
<dbReference type="AlphaFoldDB" id="A0A5B0X200"/>
<protein>
    <submittedName>
        <fullName evidence="1">Integrating conjugative element protein</fullName>
    </submittedName>
</protein>
<evidence type="ECO:0000313" key="1">
    <source>
        <dbReference type="EMBL" id="KAA1192725.1"/>
    </source>
</evidence>
<gene>
    <name evidence="1" type="ORF">F0M18_08705</name>
</gene>
<proteinExistence type="predicted"/>
<dbReference type="NCBIfam" id="TIGR03765">
    <property type="entry name" value="ICE_PFL_4695"/>
    <property type="match status" value="1"/>
</dbReference>
<dbReference type="Pfam" id="PF11072">
    <property type="entry name" value="DUF2859"/>
    <property type="match status" value="1"/>
</dbReference>
<evidence type="ECO:0000313" key="2">
    <source>
        <dbReference type="Proteomes" id="UP000323708"/>
    </source>
</evidence>
<comment type="caution">
    <text evidence="1">The sequence shown here is derived from an EMBL/GenBank/DDBJ whole genome shotgun (WGS) entry which is preliminary data.</text>
</comment>
<sequence>MADGSNNDGRSGSIVRGRCPLILRNRILLRTFGFGLLLSLAVGPNARAELTVIYDNGQTWPIAPLLDPLLVEETPSTDPAANAPLNPSARYGPAILSNLLPVRSPGLSVGNVTTSTLNPEVMARLAQGNPRPFFLIGSDTVSLQWLNSHRNTLKRLGAVGLLIQAETEADIRQVADVAQGLPITLGSGGDLAVALGIDRYPVLITSDSIRQ</sequence>
<name>A0A5B0X200_9GAMM</name>
<reference evidence="1 2" key="1">
    <citation type="submission" date="2019-09" db="EMBL/GenBank/DDBJ databases">
        <authorList>
            <person name="Chen X.-Y."/>
        </authorList>
    </citation>
    <scope>NUCLEOTIDE SEQUENCE [LARGE SCALE GENOMIC DNA]</scope>
    <source>
        <strain evidence="1 2">NY5</strain>
    </source>
</reference>